<dbReference type="GO" id="GO:0006541">
    <property type="term" value="P:glutamine metabolic process"/>
    <property type="evidence" value="ECO:0007669"/>
    <property type="project" value="InterPro"/>
</dbReference>
<dbReference type="OrthoDB" id="9804328at2"/>
<dbReference type="UniPathway" id="UPA00068">
    <property type="reaction ID" value="UER00171"/>
</dbReference>
<evidence type="ECO:0000256" key="8">
    <source>
        <dbReference type="ARBA" id="ARBA00022975"/>
    </source>
</evidence>
<feature type="binding site" evidence="11">
    <location>
        <position position="286"/>
    </location>
    <ligand>
        <name>L-glutamine</name>
        <dbReference type="ChEBI" id="CHEBI:58359"/>
    </ligand>
</feature>
<keyword evidence="11" id="KW-0028">Amino-acid biosynthesis</keyword>
<evidence type="ECO:0000256" key="5">
    <source>
        <dbReference type="ARBA" id="ARBA00022741"/>
    </source>
</evidence>
<feature type="active site" evidence="11">
    <location>
        <position position="366"/>
    </location>
</feature>
<dbReference type="Pfam" id="PF00988">
    <property type="entry name" value="CPSase_sm_chain"/>
    <property type="match status" value="1"/>
</dbReference>
<comment type="catalytic activity">
    <reaction evidence="10 11">
        <text>L-glutamine + H2O = L-glutamate + NH4(+)</text>
        <dbReference type="Rhea" id="RHEA:15889"/>
        <dbReference type="ChEBI" id="CHEBI:15377"/>
        <dbReference type="ChEBI" id="CHEBI:28938"/>
        <dbReference type="ChEBI" id="CHEBI:29985"/>
        <dbReference type="ChEBI" id="CHEBI:58359"/>
    </reaction>
</comment>
<comment type="function">
    <text evidence="11">Small subunit of the glutamine-dependent carbamoyl phosphate synthetase (CPSase). CPSase catalyzes the formation of carbamoyl phosphate from the ammonia moiety of glutamine, carbonate, and phosphate donated by ATP, constituting the first step of 2 biosynthetic pathways, one leading to arginine and/or urea and the other to pyrimidine nucleotides. The small subunit (glutamine amidotransferase) binds and cleaves glutamine to supply the large subunit with the substrate ammonia.</text>
</comment>
<evidence type="ECO:0000256" key="9">
    <source>
        <dbReference type="ARBA" id="ARBA00048816"/>
    </source>
</evidence>
<evidence type="ECO:0000313" key="14">
    <source>
        <dbReference type="Proteomes" id="UP000271003"/>
    </source>
</evidence>
<dbReference type="InterPro" id="IPR006274">
    <property type="entry name" value="CarbamoylP_synth_ssu"/>
</dbReference>
<evidence type="ECO:0000256" key="4">
    <source>
        <dbReference type="ARBA" id="ARBA00022598"/>
    </source>
</evidence>
<keyword evidence="5 11" id="KW-0547">Nucleotide-binding</keyword>
<sequence>MALLTHKRPEAALVLSDGRIFRGRSAGAPGLASGETVFNTSMTGYQEILTDPSYTGQLVTLTVAHVGNTGWNAEDMESRAIAAAGLIVNRMTEVPSNARSERPLVEVLRAEGIVAITDIDTRALTMHLRSTGAQPGAIVAAEKGDLTEADLEKAKAAASSWGRMEGQDLASVVTTKASYEWTEGTWQNATAERAAGFVTPAEQPYHVVAYDFGIKKNILRMLATAGVKVTVVPARTSFDEAMAMNPDGIFLSNGPGDPAPCTYAIEVAKQAIAAKVPLFGICLGHQIMGLAVGAKTLKMKFGHHGGNHPVEDVRTHRVYITSQNHGFAVDAETLPENAVVTHRSLFDGSLQGFELTDAPAFCFQGHPEASPGPHDISPLFAHFVELMAAKKAASAN</sequence>
<feature type="binding site" evidence="11">
    <location>
        <position position="53"/>
    </location>
    <ligand>
        <name>L-glutamine</name>
        <dbReference type="ChEBI" id="CHEBI:58359"/>
    </ligand>
</feature>
<dbReference type="PANTHER" id="PTHR43418:SF7">
    <property type="entry name" value="CARBAMOYL-PHOSPHATE SYNTHASE SMALL CHAIN"/>
    <property type="match status" value="1"/>
</dbReference>
<evidence type="ECO:0000259" key="12">
    <source>
        <dbReference type="SMART" id="SM01097"/>
    </source>
</evidence>
<keyword evidence="6 11" id="KW-0067">ATP-binding</keyword>
<feature type="region of interest" description="CPSase" evidence="11">
    <location>
        <begin position="1"/>
        <end position="205"/>
    </location>
</feature>
<evidence type="ECO:0000256" key="2">
    <source>
        <dbReference type="ARBA" id="ARBA00005077"/>
    </source>
</evidence>
<organism evidence="13 14">
    <name type="scientific">Sutterella megalosphaeroides</name>
    <dbReference type="NCBI Taxonomy" id="2494234"/>
    <lineage>
        <taxon>Bacteria</taxon>
        <taxon>Pseudomonadati</taxon>
        <taxon>Pseudomonadota</taxon>
        <taxon>Betaproteobacteria</taxon>
        <taxon>Burkholderiales</taxon>
        <taxon>Sutterellaceae</taxon>
        <taxon>Sutterella</taxon>
    </lineage>
</organism>
<evidence type="ECO:0000256" key="7">
    <source>
        <dbReference type="ARBA" id="ARBA00022962"/>
    </source>
</evidence>
<dbReference type="SUPFAM" id="SSF52021">
    <property type="entry name" value="Carbamoyl phosphate synthetase, small subunit N-terminal domain"/>
    <property type="match status" value="1"/>
</dbReference>
<feature type="binding site" evidence="11">
    <location>
        <position position="254"/>
    </location>
    <ligand>
        <name>L-glutamine</name>
        <dbReference type="ChEBI" id="CHEBI:58359"/>
    </ligand>
</feature>
<dbReference type="PANTHER" id="PTHR43418">
    <property type="entry name" value="MULTIFUNCTIONAL TRYPTOPHAN BIOSYNTHESIS PROTEIN-RELATED"/>
    <property type="match status" value="1"/>
</dbReference>
<reference evidence="13 14" key="1">
    <citation type="journal article" date="2018" name="Int. J. Syst. Evol. Microbiol.">
        <title>Mesosutterella multiformis gen. nov., sp. nov., a member of the family Sutterellaceae and Sutterella megalosphaeroides sp. nov., isolated from human faeces.</title>
        <authorList>
            <person name="Sakamoto M."/>
            <person name="Ikeyama N."/>
            <person name="Kunihiro T."/>
            <person name="Iino T."/>
            <person name="Yuki M."/>
            <person name="Ohkuma M."/>
        </authorList>
    </citation>
    <scope>NUCLEOTIDE SEQUENCE [LARGE SCALE GENOMIC DNA]</scope>
    <source>
        <strain evidence="13 14">6FBBBH3</strain>
    </source>
</reference>
<dbReference type="UniPathway" id="UPA00070">
    <property type="reaction ID" value="UER00115"/>
</dbReference>
<dbReference type="InterPro" id="IPR050472">
    <property type="entry name" value="Anth_synth/Amidotransfase"/>
</dbReference>
<dbReference type="GO" id="GO:0006207">
    <property type="term" value="P:'de novo' pyrimidine nucleobase biosynthetic process"/>
    <property type="evidence" value="ECO:0007669"/>
    <property type="project" value="InterPro"/>
</dbReference>
<comment type="pathway">
    <text evidence="1 11">Pyrimidine metabolism; UMP biosynthesis via de novo pathway; (S)-dihydroorotate from bicarbonate: step 1/3.</text>
</comment>
<keyword evidence="14" id="KW-1185">Reference proteome</keyword>
<dbReference type="PRINTS" id="PR00099">
    <property type="entry name" value="CPSGATASE"/>
</dbReference>
<dbReference type="GO" id="GO:0006526">
    <property type="term" value="P:L-arginine biosynthetic process"/>
    <property type="evidence" value="ECO:0007669"/>
    <property type="project" value="UniProtKB-UniRule"/>
</dbReference>
<dbReference type="FunFam" id="3.50.30.20:FF:000001">
    <property type="entry name" value="Carbamoyl-phosphate synthase small chain"/>
    <property type="match status" value="1"/>
</dbReference>
<dbReference type="InterPro" id="IPR017926">
    <property type="entry name" value="GATASE"/>
</dbReference>
<gene>
    <name evidence="11 13" type="primary">carA</name>
    <name evidence="13" type="ORF">SUTMEG_12390</name>
</gene>
<evidence type="ECO:0000313" key="13">
    <source>
        <dbReference type="EMBL" id="BBF23348.1"/>
    </source>
</evidence>
<dbReference type="GO" id="GO:0004359">
    <property type="term" value="F:glutaminase activity"/>
    <property type="evidence" value="ECO:0007669"/>
    <property type="project" value="RHEA"/>
</dbReference>
<dbReference type="RefSeq" id="WP_120176971.1">
    <property type="nucleotide sequence ID" value="NZ_AP018786.1"/>
</dbReference>
<comment type="pathway">
    <text evidence="2 11">Amino-acid biosynthesis; L-arginine biosynthesis; carbamoyl phosphate from bicarbonate: step 1/1.</text>
</comment>
<feature type="active site" evidence="11">
    <location>
        <position position="368"/>
    </location>
</feature>
<protein>
    <recommendedName>
        <fullName evidence="11">Carbamoyl phosphate synthase small chain</fullName>
        <ecNumber evidence="11">6.3.5.5</ecNumber>
    </recommendedName>
    <alternativeName>
        <fullName evidence="11">Carbamoyl phosphate synthetase glutamine chain</fullName>
    </alternativeName>
</protein>
<dbReference type="HAMAP" id="MF_01209">
    <property type="entry name" value="CPSase_S_chain"/>
    <property type="match status" value="1"/>
</dbReference>
<feature type="binding site" evidence="11">
    <location>
        <position position="324"/>
    </location>
    <ligand>
        <name>L-glutamine</name>
        <dbReference type="ChEBI" id="CHEBI:58359"/>
    </ligand>
</feature>
<dbReference type="SUPFAM" id="SSF52317">
    <property type="entry name" value="Class I glutamine amidotransferase-like"/>
    <property type="match status" value="1"/>
</dbReference>
<dbReference type="InterPro" id="IPR002474">
    <property type="entry name" value="CarbamoylP_synth_ssu_N"/>
</dbReference>
<dbReference type="Pfam" id="PF00117">
    <property type="entry name" value="GATase"/>
    <property type="match status" value="1"/>
</dbReference>
<evidence type="ECO:0000256" key="3">
    <source>
        <dbReference type="ARBA" id="ARBA00007800"/>
    </source>
</evidence>
<feature type="active site" description="Nucleophile" evidence="11">
    <location>
        <position position="282"/>
    </location>
</feature>
<dbReference type="Gene3D" id="3.50.30.20">
    <property type="entry name" value="Carbamoyl-phosphate synthase small subunit, N-terminal domain"/>
    <property type="match status" value="1"/>
</dbReference>
<keyword evidence="4 11" id="KW-0436">Ligase</keyword>
<feature type="binding site" evidence="11">
    <location>
        <position position="327"/>
    </location>
    <ligand>
        <name>L-glutamine</name>
        <dbReference type="ChEBI" id="CHEBI:58359"/>
    </ligand>
</feature>
<dbReference type="PRINTS" id="PR00096">
    <property type="entry name" value="GATASE"/>
</dbReference>
<dbReference type="GO" id="GO:0004088">
    <property type="term" value="F:carbamoyl-phosphate synthase (glutamine-hydrolyzing) activity"/>
    <property type="evidence" value="ECO:0007669"/>
    <property type="project" value="UniProtKB-UniRule"/>
</dbReference>
<evidence type="ECO:0000256" key="11">
    <source>
        <dbReference type="HAMAP-Rule" id="MF_01209"/>
    </source>
</evidence>
<keyword evidence="7 11" id="KW-0315">Glutamine amidotransferase</keyword>
<dbReference type="GO" id="GO:0005524">
    <property type="term" value="F:ATP binding"/>
    <property type="evidence" value="ECO:0007669"/>
    <property type="project" value="UniProtKB-UniRule"/>
</dbReference>
<dbReference type="NCBIfam" id="NF009475">
    <property type="entry name" value="PRK12838.1"/>
    <property type="match status" value="1"/>
</dbReference>
<dbReference type="InterPro" id="IPR035686">
    <property type="entry name" value="CPSase_GATase1"/>
</dbReference>
<keyword evidence="8 11" id="KW-0665">Pyrimidine biosynthesis</keyword>
<dbReference type="KEGG" id="sutt:SUTMEG_12390"/>
<dbReference type="SMART" id="SM01097">
    <property type="entry name" value="CPSase_sm_chain"/>
    <property type="match status" value="1"/>
</dbReference>
<accession>A0A2Z6IDV7</accession>
<dbReference type="Gene3D" id="3.40.50.880">
    <property type="match status" value="1"/>
</dbReference>
<evidence type="ECO:0000256" key="10">
    <source>
        <dbReference type="ARBA" id="ARBA00049285"/>
    </source>
</evidence>
<feature type="domain" description="Carbamoyl-phosphate synthase small subunit N-terminal" evidence="12">
    <location>
        <begin position="9"/>
        <end position="139"/>
    </location>
</feature>
<name>A0A2Z6IDV7_9BURK</name>
<feature type="binding site" evidence="11">
    <location>
        <position position="326"/>
    </location>
    <ligand>
        <name>L-glutamine</name>
        <dbReference type="ChEBI" id="CHEBI:58359"/>
    </ligand>
</feature>
<dbReference type="EMBL" id="AP018786">
    <property type="protein sequence ID" value="BBF23348.1"/>
    <property type="molecule type" value="Genomic_DNA"/>
</dbReference>
<dbReference type="InterPro" id="IPR036480">
    <property type="entry name" value="CarbP_synth_ssu_N_sf"/>
</dbReference>
<feature type="binding site" evidence="11">
    <location>
        <position position="256"/>
    </location>
    <ligand>
        <name>L-glutamine</name>
        <dbReference type="ChEBI" id="CHEBI:58359"/>
    </ligand>
</feature>
<dbReference type="CDD" id="cd01744">
    <property type="entry name" value="GATase1_CPSase"/>
    <property type="match status" value="1"/>
</dbReference>
<dbReference type="Proteomes" id="UP000271003">
    <property type="component" value="Chromosome"/>
</dbReference>
<evidence type="ECO:0000256" key="1">
    <source>
        <dbReference type="ARBA" id="ARBA00004812"/>
    </source>
</evidence>
<comment type="catalytic activity">
    <reaction evidence="9 11">
        <text>hydrogencarbonate + L-glutamine + 2 ATP + H2O = carbamoyl phosphate + L-glutamate + 2 ADP + phosphate + 2 H(+)</text>
        <dbReference type="Rhea" id="RHEA:18633"/>
        <dbReference type="ChEBI" id="CHEBI:15377"/>
        <dbReference type="ChEBI" id="CHEBI:15378"/>
        <dbReference type="ChEBI" id="CHEBI:17544"/>
        <dbReference type="ChEBI" id="CHEBI:29985"/>
        <dbReference type="ChEBI" id="CHEBI:30616"/>
        <dbReference type="ChEBI" id="CHEBI:43474"/>
        <dbReference type="ChEBI" id="CHEBI:58228"/>
        <dbReference type="ChEBI" id="CHEBI:58359"/>
        <dbReference type="ChEBI" id="CHEBI:456216"/>
        <dbReference type="EC" id="6.3.5.5"/>
    </reaction>
</comment>
<evidence type="ECO:0000256" key="6">
    <source>
        <dbReference type="ARBA" id="ARBA00022840"/>
    </source>
</evidence>
<feature type="binding site" evidence="11">
    <location>
        <position position="283"/>
    </location>
    <ligand>
        <name>L-glutamine</name>
        <dbReference type="ChEBI" id="CHEBI:58359"/>
    </ligand>
</feature>
<dbReference type="NCBIfam" id="TIGR01368">
    <property type="entry name" value="CPSaseIIsmall"/>
    <property type="match status" value="1"/>
</dbReference>
<dbReference type="InterPro" id="IPR029062">
    <property type="entry name" value="Class_I_gatase-like"/>
</dbReference>
<keyword evidence="11" id="KW-0055">Arginine biosynthesis</keyword>
<dbReference type="AlphaFoldDB" id="A0A2Z6IDV7"/>
<dbReference type="PROSITE" id="PS51273">
    <property type="entry name" value="GATASE_TYPE_1"/>
    <property type="match status" value="1"/>
</dbReference>
<dbReference type="GO" id="GO:0044205">
    <property type="term" value="P:'de novo' UMP biosynthetic process"/>
    <property type="evidence" value="ECO:0007669"/>
    <property type="project" value="UniProtKB-UniRule"/>
</dbReference>
<comment type="subunit">
    <text evidence="11">Composed of two chains; the small (or glutamine) chain promotes the hydrolysis of glutamine to ammonia, which is used by the large (or ammonia) chain to synthesize carbamoyl phosphate. Tetramer of heterodimers (alpha,beta)4.</text>
</comment>
<comment type="similarity">
    <text evidence="3 11">Belongs to the CarA family.</text>
</comment>
<proteinExistence type="inferred from homology"/>
<dbReference type="EC" id="6.3.5.5" evidence="11"/>